<keyword evidence="1" id="KW-0812">Transmembrane</keyword>
<protein>
    <submittedName>
        <fullName evidence="2">Uncharacterized protein</fullName>
    </submittedName>
</protein>
<sequence>MWEPVRFLLFSSIETMSAFTLMLAAFRIKVKDFFWSGLFVSLFMNLQSYLLRGETSLSALAPAISTMIFAFLLVVVVKIPAMWSALIAVLGTFVYTVIQFVILKTLFAGVDTATLSTSIEGSALQLVTSIVVFGISYFLLKFKIGFTSEFDNFTLHWANIGVVVLIVIGLLGSTLMFYLNDLFLLTIHMAIVAILFLYYAIKKEREE</sequence>
<dbReference type="Proteomes" id="UP001618531">
    <property type="component" value="Unassembled WGS sequence"/>
</dbReference>
<keyword evidence="3" id="KW-1185">Reference proteome</keyword>
<gene>
    <name evidence="2" type="ORF">ACINKY_21215</name>
</gene>
<keyword evidence="1" id="KW-1133">Transmembrane helix</keyword>
<feature type="transmembrane region" description="Helical" evidence="1">
    <location>
        <begin position="57"/>
        <end position="76"/>
    </location>
</feature>
<evidence type="ECO:0000256" key="1">
    <source>
        <dbReference type="SAM" id="Phobius"/>
    </source>
</evidence>
<keyword evidence="1" id="KW-0472">Membrane</keyword>
<proteinExistence type="predicted"/>
<reference evidence="2 3" key="1">
    <citation type="submission" date="2024-11" db="EMBL/GenBank/DDBJ databases">
        <title>Identification and Characterization of a Novel Fosfomycin Bacillithiol Transferase FosB8 in Paenibacillus illinoisensis.</title>
        <authorList>
            <person name="Lu W."/>
        </authorList>
    </citation>
    <scope>NUCLEOTIDE SEQUENCE [LARGE SCALE GENOMIC DNA]</scope>
    <source>
        <strain evidence="2 3">WP77</strain>
    </source>
</reference>
<organism evidence="2 3">
    <name type="scientific">Paenibacillus illinoisensis</name>
    <dbReference type="NCBI Taxonomy" id="59845"/>
    <lineage>
        <taxon>Bacteria</taxon>
        <taxon>Bacillati</taxon>
        <taxon>Bacillota</taxon>
        <taxon>Bacilli</taxon>
        <taxon>Bacillales</taxon>
        <taxon>Paenibacillaceae</taxon>
        <taxon>Paenibacillus</taxon>
    </lineage>
</organism>
<accession>A0ABW8HZP5</accession>
<comment type="caution">
    <text evidence="2">The sequence shown here is derived from an EMBL/GenBank/DDBJ whole genome shotgun (WGS) entry which is preliminary data.</text>
</comment>
<name>A0ABW8HZP5_9BACL</name>
<feature type="transmembrane region" description="Helical" evidence="1">
    <location>
        <begin position="33"/>
        <end position="51"/>
    </location>
</feature>
<feature type="transmembrane region" description="Helical" evidence="1">
    <location>
        <begin position="6"/>
        <end position="26"/>
    </location>
</feature>
<dbReference type="RefSeq" id="WP_402877318.1">
    <property type="nucleotide sequence ID" value="NZ_JBIYSL010000005.1"/>
</dbReference>
<feature type="transmembrane region" description="Helical" evidence="1">
    <location>
        <begin position="154"/>
        <end position="176"/>
    </location>
</feature>
<evidence type="ECO:0000313" key="3">
    <source>
        <dbReference type="Proteomes" id="UP001618531"/>
    </source>
</evidence>
<feature type="transmembrane region" description="Helical" evidence="1">
    <location>
        <begin position="123"/>
        <end position="142"/>
    </location>
</feature>
<feature type="transmembrane region" description="Helical" evidence="1">
    <location>
        <begin position="182"/>
        <end position="201"/>
    </location>
</feature>
<feature type="transmembrane region" description="Helical" evidence="1">
    <location>
        <begin position="83"/>
        <end position="103"/>
    </location>
</feature>
<evidence type="ECO:0000313" key="2">
    <source>
        <dbReference type="EMBL" id="MFK0524723.1"/>
    </source>
</evidence>
<dbReference type="EMBL" id="JBIYSL010000005">
    <property type="protein sequence ID" value="MFK0524723.1"/>
    <property type="molecule type" value="Genomic_DNA"/>
</dbReference>